<protein>
    <recommendedName>
        <fullName evidence="2 6">GTPase Era</fullName>
    </recommendedName>
</protein>
<feature type="binding site" evidence="6">
    <location>
        <begin position="125"/>
        <end position="128"/>
    </location>
    <ligand>
        <name>GTP</name>
        <dbReference type="ChEBI" id="CHEBI:37565"/>
    </ligand>
</feature>
<dbReference type="Gene3D" id="3.30.300.20">
    <property type="match status" value="1"/>
</dbReference>
<dbReference type="SUPFAM" id="SSF54814">
    <property type="entry name" value="Prokaryotic type KH domain (KH-domain type II)"/>
    <property type="match status" value="1"/>
</dbReference>
<dbReference type="GO" id="GO:0005829">
    <property type="term" value="C:cytosol"/>
    <property type="evidence" value="ECO:0007669"/>
    <property type="project" value="TreeGrafter"/>
</dbReference>
<gene>
    <name evidence="6" type="primary">era</name>
    <name evidence="11" type="ORF">AVDCRST_MAG30-2356</name>
</gene>
<dbReference type="GO" id="GO:0005886">
    <property type="term" value="C:plasma membrane"/>
    <property type="evidence" value="ECO:0007669"/>
    <property type="project" value="UniProtKB-SubCell"/>
</dbReference>
<feature type="region of interest" description="G1" evidence="7">
    <location>
        <begin position="14"/>
        <end position="21"/>
    </location>
</feature>
<dbReference type="GO" id="GO:0003924">
    <property type="term" value="F:GTPase activity"/>
    <property type="evidence" value="ECO:0007669"/>
    <property type="project" value="UniProtKB-UniRule"/>
</dbReference>
<reference evidence="11" key="1">
    <citation type="submission" date="2020-02" db="EMBL/GenBank/DDBJ databases">
        <authorList>
            <person name="Meier V. D."/>
        </authorList>
    </citation>
    <scope>NUCLEOTIDE SEQUENCE</scope>
    <source>
        <strain evidence="11">AVDCRST_MAG30</strain>
    </source>
</reference>
<feature type="region of interest" description="G4" evidence="7">
    <location>
        <begin position="125"/>
        <end position="128"/>
    </location>
</feature>
<keyword evidence="6" id="KW-0472">Membrane</keyword>
<dbReference type="GO" id="GO:0043024">
    <property type="term" value="F:ribosomal small subunit binding"/>
    <property type="evidence" value="ECO:0007669"/>
    <property type="project" value="TreeGrafter"/>
</dbReference>
<evidence type="ECO:0000256" key="5">
    <source>
        <dbReference type="ARBA" id="ARBA00023134"/>
    </source>
</evidence>
<feature type="region of interest" description="G3" evidence="7">
    <location>
        <begin position="62"/>
        <end position="65"/>
    </location>
</feature>
<dbReference type="PROSITE" id="PS50823">
    <property type="entry name" value="KH_TYPE_2"/>
    <property type="match status" value="1"/>
</dbReference>
<evidence type="ECO:0000256" key="6">
    <source>
        <dbReference type="HAMAP-Rule" id="MF_00367"/>
    </source>
</evidence>
<keyword evidence="6" id="KW-0699">rRNA-binding</keyword>
<keyword evidence="4 6" id="KW-0694">RNA-binding</keyword>
<evidence type="ECO:0000256" key="8">
    <source>
        <dbReference type="RuleBase" id="RU003761"/>
    </source>
</evidence>
<dbReference type="InterPro" id="IPR004044">
    <property type="entry name" value="KH_dom_type_2"/>
</dbReference>
<dbReference type="SUPFAM" id="SSF52540">
    <property type="entry name" value="P-loop containing nucleoside triphosphate hydrolases"/>
    <property type="match status" value="1"/>
</dbReference>
<evidence type="ECO:0000256" key="7">
    <source>
        <dbReference type="PROSITE-ProRule" id="PRU01050"/>
    </source>
</evidence>
<feature type="binding site" evidence="6">
    <location>
        <begin position="14"/>
        <end position="21"/>
    </location>
    <ligand>
        <name>GTP</name>
        <dbReference type="ChEBI" id="CHEBI:37565"/>
    </ligand>
</feature>
<evidence type="ECO:0000256" key="2">
    <source>
        <dbReference type="ARBA" id="ARBA00020484"/>
    </source>
</evidence>
<evidence type="ECO:0000256" key="1">
    <source>
        <dbReference type="ARBA" id="ARBA00007921"/>
    </source>
</evidence>
<dbReference type="AlphaFoldDB" id="A0A6J4SYW4"/>
<dbReference type="InterPro" id="IPR030388">
    <property type="entry name" value="G_ERA_dom"/>
</dbReference>
<dbReference type="Pfam" id="PF01926">
    <property type="entry name" value="MMR_HSR1"/>
    <property type="match status" value="1"/>
</dbReference>
<name>A0A6J4SYW4_9ACTN</name>
<dbReference type="CDD" id="cd22534">
    <property type="entry name" value="KH-II_Era"/>
    <property type="match status" value="1"/>
</dbReference>
<dbReference type="GO" id="GO:0005525">
    <property type="term" value="F:GTP binding"/>
    <property type="evidence" value="ECO:0007669"/>
    <property type="project" value="UniProtKB-UniRule"/>
</dbReference>
<dbReference type="NCBIfam" id="TIGR00436">
    <property type="entry name" value="era"/>
    <property type="match status" value="1"/>
</dbReference>
<comment type="subcellular location">
    <subcellularLocation>
        <location evidence="6">Cytoplasm</location>
    </subcellularLocation>
    <subcellularLocation>
        <location evidence="6">Cell membrane</location>
        <topology evidence="6">Peripheral membrane protein</topology>
    </subcellularLocation>
</comment>
<dbReference type="EMBL" id="CADCVS010000307">
    <property type="protein sequence ID" value="CAA9508735.1"/>
    <property type="molecule type" value="Genomic_DNA"/>
</dbReference>
<keyword evidence="6" id="KW-0963">Cytoplasm</keyword>
<keyword evidence="6" id="KW-1003">Cell membrane</keyword>
<feature type="domain" description="KH type-2" evidence="9">
    <location>
        <begin position="198"/>
        <end position="282"/>
    </location>
</feature>
<keyword evidence="6" id="KW-0690">Ribosome biogenesis</keyword>
<keyword evidence="3 6" id="KW-0547">Nucleotide-binding</keyword>
<evidence type="ECO:0000256" key="3">
    <source>
        <dbReference type="ARBA" id="ARBA00022741"/>
    </source>
</evidence>
<keyword evidence="5 6" id="KW-0342">GTP-binding</keyword>
<comment type="subunit">
    <text evidence="6">Monomer.</text>
</comment>
<evidence type="ECO:0000256" key="4">
    <source>
        <dbReference type="ARBA" id="ARBA00022884"/>
    </source>
</evidence>
<dbReference type="PANTHER" id="PTHR42698">
    <property type="entry name" value="GTPASE ERA"/>
    <property type="match status" value="1"/>
</dbReference>
<comment type="function">
    <text evidence="6">An essential GTPase that binds both GDP and GTP, with rapid nucleotide exchange. Plays a role in 16S rRNA processing and 30S ribosomal subunit biogenesis and possibly also in cell cycle regulation and energy metabolism.</text>
</comment>
<organism evidence="11">
    <name type="scientific">uncultured Solirubrobacteraceae bacterium</name>
    <dbReference type="NCBI Taxonomy" id="1162706"/>
    <lineage>
        <taxon>Bacteria</taxon>
        <taxon>Bacillati</taxon>
        <taxon>Actinomycetota</taxon>
        <taxon>Thermoleophilia</taxon>
        <taxon>Solirubrobacterales</taxon>
        <taxon>Solirubrobacteraceae</taxon>
        <taxon>environmental samples</taxon>
    </lineage>
</organism>
<evidence type="ECO:0000259" key="9">
    <source>
        <dbReference type="PROSITE" id="PS50823"/>
    </source>
</evidence>
<evidence type="ECO:0000313" key="11">
    <source>
        <dbReference type="EMBL" id="CAA9508735.1"/>
    </source>
</evidence>
<dbReference type="InterPro" id="IPR015946">
    <property type="entry name" value="KH_dom-like_a/b"/>
</dbReference>
<dbReference type="Gene3D" id="3.40.50.300">
    <property type="entry name" value="P-loop containing nucleotide triphosphate hydrolases"/>
    <property type="match status" value="1"/>
</dbReference>
<accession>A0A6J4SYW4</accession>
<dbReference type="InterPro" id="IPR005662">
    <property type="entry name" value="GTPase_Era-like"/>
</dbReference>
<dbReference type="InterPro" id="IPR006073">
    <property type="entry name" value="GTP-bd"/>
</dbReference>
<dbReference type="GO" id="GO:0070181">
    <property type="term" value="F:small ribosomal subunit rRNA binding"/>
    <property type="evidence" value="ECO:0007669"/>
    <property type="project" value="UniProtKB-UniRule"/>
</dbReference>
<dbReference type="InterPro" id="IPR009019">
    <property type="entry name" value="KH_sf_prok-type"/>
</dbReference>
<dbReference type="NCBIfam" id="TIGR00231">
    <property type="entry name" value="small_GTP"/>
    <property type="match status" value="1"/>
</dbReference>
<dbReference type="HAMAP" id="MF_00367">
    <property type="entry name" value="GTPase_Era"/>
    <property type="match status" value="1"/>
</dbReference>
<dbReference type="GO" id="GO:0000028">
    <property type="term" value="P:ribosomal small subunit assembly"/>
    <property type="evidence" value="ECO:0007669"/>
    <property type="project" value="TreeGrafter"/>
</dbReference>
<sequence>MTAPTRSGFVALAGRPNVGKSTLVNAIVGRKVAIVSDKPQTTRRAIRGVATQPDDWQLVLTDLPGVQRPRDALTERMQRTVESELADSDAALMIVNGDQGVGGPGDRFIAEALAGAKVPVVVALNKVDRLNHQRTVAALQAAADLGLDAEVYPISARTGKGVRPLVDHLVSLLPEGPFYFPSDEVSDQSERVLLAELVREQVLRRTRQEVPHAVEVQVEEIEEDGEVIVVRALMWVETDSQKGILIGKGGAMIKAIGTAARKELERELASRVHLELSVRVRRSWRADDALLDRLGIT</sequence>
<dbReference type="InterPro" id="IPR005225">
    <property type="entry name" value="Small_GTP-bd"/>
</dbReference>
<dbReference type="NCBIfam" id="NF000908">
    <property type="entry name" value="PRK00089.1"/>
    <property type="match status" value="1"/>
</dbReference>
<feature type="domain" description="Era-type G" evidence="10">
    <location>
        <begin position="6"/>
        <end position="175"/>
    </location>
</feature>
<dbReference type="PROSITE" id="PS51713">
    <property type="entry name" value="G_ERA"/>
    <property type="match status" value="1"/>
</dbReference>
<feature type="region of interest" description="G5" evidence="7">
    <location>
        <begin position="154"/>
        <end position="156"/>
    </location>
</feature>
<dbReference type="PANTHER" id="PTHR42698:SF1">
    <property type="entry name" value="GTPASE ERA, MITOCHONDRIAL"/>
    <property type="match status" value="1"/>
</dbReference>
<evidence type="ECO:0000259" key="10">
    <source>
        <dbReference type="PROSITE" id="PS51713"/>
    </source>
</evidence>
<comment type="similarity">
    <text evidence="1 6 7 8">Belongs to the TRAFAC class TrmE-Era-EngA-EngB-Septin-like GTPase superfamily. Era GTPase family.</text>
</comment>
<dbReference type="Pfam" id="PF07650">
    <property type="entry name" value="KH_2"/>
    <property type="match status" value="1"/>
</dbReference>
<dbReference type="InterPro" id="IPR027417">
    <property type="entry name" value="P-loop_NTPase"/>
</dbReference>
<proteinExistence type="inferred from homology"/>
<feature type="region of interest" description="G2" evidence="7">
    <location>
        <begin position="40"/>
        <end position="44"/>
    </location>
</feature>
<dbReference type="CDD" id="cd04163">
    <property type="entry name" value="Era"/>
    <property type="match status" value="1"/>
</dbReference>
<comment type="caution">
    <text evidence="6">Lacks conserved residue(s) required for the propagation of feature annotation.</text>
</comment>